<dbReference type="EMBL" id="PFOZ01000019">
    <property type="protein sequence ID" value="PIZ87572.1"/>
    <property type="molecule type" value="Genomic_DNA"/>
</dbReference>
<evidence type="ECO:0000313" key="2">
    <source>
        <dbReference type="EMBL" id="PIZ87572.1"/>
    </source>
</evidence>
<accession>A0A2M7UUN6</accession>
<protein>
    <submittedName>
        <fullName evidence="2">Uncharacterized protein</fullName>
    </submittedName>
</protein>
<gene>
    <name evidence="2" type="ORF">COX92_00970</name>
</gene>
<evidence type="ECO:0000256" key="1">
    <source>
        <dbReference type="SAM" id="MobiDB-lite"/>
    </source>
</evidence>
<proteinExistence type="predicted"/>
<reference evidence="3" key="1">
    <citation type="submission" date="2017-09" db="EMBL/GenBank/DDBJ databases">
        <title>Depth-based differentiation of microbial function through sediment-hosted aquifers and enrichment of novel symbionts in the deep terrestrial subsurface.</title>
        <authorList>
            <person name="Probst A.J."/>
            <person name="Ladd B."/>
            <person name="Jarett J.K."/>
            <person name="Geller-Mcgrath D.E."/>
            <person name="Sieber C.M.K."/>
            <person name="Emerson J.B."/>
            <person name="Anantharaman K."/>
            <person name="Thomas B.C."/>
            <person name="Malmstrom R."/>
            <person name="Stieglmeier M."/>
            <person name="Klingl A."/>
            <person name="Woyke T."/>
            <person name="Ryan C.M."/>
            <person name="Banfield J.F."/>
        </authorList>
    </citation>
    <scope>NUCLEOTIDE SEQUENCE [LARGE SCALE GENOMIC DNA]</scope>
</reference>
<name>A0A2M7UUN6_9BACT</name>
<organism evidence="2 3">
    <name type="scientific">Candidatus Nealsonbacteria bacterium CG_4_10_14_0_2_um_filter_40_15</name>
    <dbReference type="NCBI Taxonomy" id="1974682"/>
    <lineage>
        <taxon>Bacteria</taxon>
        <taxon>Candidatus Nealsoniibacteriota</taxon>
    </lineage>
</organism>
<comment type="caution">
    <text evidence="2">The sequence shown here is derived from an EMBL/GenBank/DDBJ whole genome shotgun (WGS) entry which is preliminary data.</text>
</comment>
<sequence length="83" mass="9556">MQYKVFLFAELSPKNSPAQARARRKKGARGRNSAAPERKLSKVGVGIFFEKSSDFVQDRQHEQSPKGRFFWFSFALVSFGRTR</sequence>
<evidence type="ECO:0000313" key="3">
    <source>
        <dbReference type="Proteomes" id="UP000229166"/>
    </source>
</evidence>
<feature type="region of interest" description="Disordered" evidence="1">
    <location>
        <begin position="15"/>
        <end position="37"/>
    </location>
</feature>
<dbReference type="AlphaFoldDB" id="A0A2M7UUN6"/>
<dbReference type="Proteomes" id="UP000229166">
    <property type="component" value="Unassembled WGS sequence"/>
</dbReference>